<keyword evidence="1" id="KW-0812">Transmembrane</keyword>
<feature type="transmembrane region" description="Helical" evidence="1">
    <location>
        <begin position="89"/>
        <end position="110"/>
    </location>
</feature>
<keyword evidence="1" id="KW-1133">Transmembrane helix</keyword>
<gene>
    <name evidence="2" type="ORF">SAMN05660350_03702</name>
</gene>
<evidence type="ECO:0000313" key="3">
    <source>
        <dbReference type="Proteomes" id="UP000184428"/>
    </source>
</evidence>
<dbReference type="Proteomes" id="UP000184428">
    <property type="component" value="Unassembled WGS sequence"/>
</dbReference>
<feature type="transmembrane region" description="Helical" evidence="1">
    <location>
        <begin position="274"/>
        <end position="297"/>
    </location>
</feature>
<feature type="transmembrane region" description="Helical" evidence="1">
    <location>
        <begin position="46"/>
        <end position="68"/>
    </location>
</feature>
<dbReference type="EMBL" id="FRDM01000025">
    <property type="protein sequence ID" value="SHN85079.1"/>
    <property type="molecule type" value="Genomic_DNA"/>
</dbReference>
<dbReference type="InterPro" id="IPR046671">
    <property type="entry name" value="DUF6541"/>
</dbReference>
<feature type="transmembrane region" description="Helical" evidence="1">
    <location>
        <begin position="472"/>
        <end position="494"/>
    </location>
</feature>
<evidence type="ECO:0000313" key="2">
    <source>
        <dbReference type="EMBL" id="SHN85079.1"/>
    </source>
</evidence>
<name>A0A1M7UQ50_9ACTN</name>
<feature type="transmembrane region" description="Helical" evidence="1">
    <location>
        <begin position="181"/>
        <end position="201"/>
    </location>
</feature>
<feature type="transmembrane region" description="Helical" evidence="1">
    <location>
        <begin position="233"/>
        <end position="254"/>
    </location>
</feature>
<feature type="transmembrane region" description="Helical" evidence="1">
    <location>
        <begin position="360"/>
        <end position="378"/>
    </location>
</feature>
<protein>
    <submittedName>
        <fullName evidence="2">Uncharacterized protein</fullName>
    </submittedName>
</protein>
<dbReference type="AlphaFoldDB" id="A0A1M7UQ50"/>
<proteinExistence type="predicted"/>
<reference evidence="2 3" key="1">
    <citation type="submission" date="2016-12" db="EMBL/GenBank/DDBJ databases">
        <authorList>
            <person name="Song W.-J."/>
            <person name="Kurnit D.M."/>
        </authorList>
    </citation>
    <scope>NUCLEOTIDE SEQUENCE [LARGE SCALE GENOMIC DNA]</scope>
    <source>
        <strain evidence="2 3">DSM 43162</strain>
    </source>
</reference>
<accession>A0A1M7UQ50</accession>
<feature type="transmembrane region" description="Helical" evidence="1">
    <location>
        <begin position="385"/>
        <end position="404"/>
    </location>
</feature>
<evidence type="ECO:0000256" key="1">
    <source>
        <dbReference type="SAM" id="Phobius"/>
    </source>
</evidence>
<dbReference type="Pfam" id="PF20176">
    <property type="entry name" value="DUF6541"/>
    <property type="match status" value="1"/>
</dbReference>
<feature type="transmembrane region" description="Helical" evidence="1">
    <location>
        <begin position="306"/>
        <end position="329"/>
    </location>
</feature>
<keyword evidence="1" id="KW-0472">Membrane</keyword>
<feature type="transmembrane region" description="Helical" evidence="1">
    <location>
        <begin position="424"/>
        <end position="452"/>
    </location>
</feature>
<organism evidence="2 3">
    <name type="scientific">Geodermatophilus obscurus</name>
    <dbReference type="NCBI Taxonomy" id="1861"/>
    <lineage>
        <taxon>Bacteria</taxon>
        <taxon>Bacillati</taxon>
        <taxon>Actinomycetota</taxon>
        <taxon>Actinomycetes</taxon>
        <taxon>Geodermatophilales</taxon>
        <taxon>Geodermatophilaceae</taxon>
        <taxon>Geodermatophilus</taxon>
    </lineage>
</organism>
<sequence>MLVTPGLLLAVAAGIRGWSALGAAPVFTSALFLVAMLVSSVTGLRWTPANAAWATAPVILLVLLVLIVGRRRRGGPPPVEGGGSSSEDLAWSLATAAGLVLATGIAWWTVVGGTDGLQDPNQGFDALFHVNAVQVITSTGEVHPAVTGEVNGYLAGTSSYPDAFHALASLVAQLGGGTVPAINALVACIVLIAGLGLVALLRCVGLVREAVFAPAILAATTGYPTDLIWRGPIWVFAFGIAVVPSFLAVLLIAVDRRRPLLTLLLGGSAAGLALIHPSAALSAGIFAVSFVAARWWADRSRVARDLVVLVPAGVLAAAVILPLIGQAVLNTGGGTAVDWPVAQTPGEAIGELLSYNYENSFPQVWLAVPALIGLVVGLRRAAMRWWLVGGLAFVGLCAMAAAYDNRLTELVTAPWWNDRYRFEGLVFLSLSVAGAIGVVWLGDQLTGVLRAVPGLRERLTRTAGGPRDRGPVLGAAAALGGLLVLGVLTDGFYVSQNQSHLDRAYGYGVGGSVSEADLPAFRELRRLAGDGPVLNDPNDGSAWMWTLAGVRPVFGAATSLPLAPTMPAARRLVLEGLNCLDHDADVRDAVEELGVRYVYSSEETITVWPTPIIGFRDLGGVESLVPVYQRDGATIYRIDLSPLGDVDGSETCSRD</sequence>